<feature type="compositionally biased region" description="Low complexity" evidence="1">
    <location>
        <begin position="16"/>
        <end position="34"/>
    </location>
</feature>
<protein>
    <submittedName>
        <fullName evidence="2">Uncharacterized protein</fullName>
    </submittedName>
</protein>
<dbReference type="AlphaFoldDB" id="A0A3P7NZW1"/>
<sequence length="135" mass="14832">RRRYPGLLAGVRKNPSSGHASSPTTTTTTTTDTSSVFSAMDRSDQLLLNQRQQALRNLSLADVIHPRQQSAPAAEAVGTTDSSGSTLKIIVYIRQQPTRTDHLACKTTLRCQLKLSSILFPTVCFELPWTLEFDA</sequence>
<reference evidence="2 3" key="1">
    <citation type="submission" date="2018-11" db="EMBL/GenBank/DDBJ databases">
        <authorList>
            <consortium name="Pathogen Informatics"/>
        </authorList>
    </citation>
    <scope>NUCLEOTIDE SEQUENCE [LARGE SCALE GENOMIC DNA]</scope>
</reference>
<dbReference type="EMBL" id="UYRU01058317">
    <property type="protein sequence ID" value="VDN14119.1"/>
    <property type="molecule type" value="Genomic_DNA"/>
</dbReference>
<accession>A0A3P7NZW1</accession>
<proteinExistence type="predicted"/>
<keyword evidence="3" id="KW-1185">Reference proteome</keyword>
<organism evidence="2 3">
    <name type="scientific">Dibothriocephalus latus</name>
    <name type="common">Fish tapeworm</name>
    <name type="synonym">Diphyllobothrium latum</name>
    <dbReference type="NCBI Taxonomy" id="60516"/>
    <lineage>
        <taxon>Eukaryota</taxon>
        <taxon>Metazoa</taxon>
        <taxon>Spiralia</taxon>
        <taxon>Lophotrochozoa</taxon>
        <taxon>Platyhelminthes</taxon>
        <taxon>Cestoda</taxon>
        <taxon>Eucestoda</taxon>
        <taxon>Diphyllobothriidea</taxon>
        <taxon>Diphyllobothriidae</taxon>
        <taxon>Dibothriocephalus</taxon>
    </lineage>
</organism>
<evidence type="ECO:0000313" key="2">
    <source>
        <dbReference type="EMBL" id="VDN14119.1"/>
    </source>
</evidence>
<name>A0A3P7NZW1_DIBLA</name>
<dbReference type="OrthoDB" id="10424044at2759"/>
<feature type="non-terminal residue" evidence="2">
    <location>
        <position position="1"/>
    </location>
</feature>
<gene>
    <name evidence="2" type="ORF">DILT_LOCUS9950</name>
</gene>
<dbReference type="Proteomes" id="UP000281553">
    <property type="component" value="Unassembled WGS sequence"/>
</dbReference>
<feature type="region of interest" description="Disordered" evidence="1">
    <location>
        <begin position="1"/>
        <end position="34"/>
    </location>
</feature>
<evidence type="ECO:0000256" key="1">
    <source>
        <dbReference type="SAM" id="MobiDB-lite"/>
    </source>
</evidence>
<evidence type="ECO:0000313" key="3">
    <source>
        <dbReference type="Proteomes" id="UP000281553"/>
    </source>
</evidence>